<evidence type="ECO:0000313" key="3">
    <source>
        <dbReference type="EMBL" id="CAF9904404.1"/>
    </source>
</evidence>
<dbReference type="EMBL" id="CAJPDT010000001">
    <property type="protein sequence ID" value="CAF9904404.1"/>
    <property type="molecule type" value="Genomic_DNA"/>
</dbReference>
<evidence type="ECO:0000256" key="2">
    <source>
        <dbReference type="SAM" id="MobiDB-lite"/>
    </source>
</evidence>
<feature type="region of interest" description="Disordered" evidence="2">
    <location>
        <begin position="522"/>
        <end position="550"/>
    </location>
</feature>
<feature type="region of interest" description="Disordered" evidence="2">
    <location>
        <begin position="114"/>
        <end position="168"/>
    </location>
</feature>
<evidence type="ECO:0000256" key="1">
    <source>
        <dbReference type="SAM" id="Coils"/>
    </source>
</evidence>
<feature type="region of interest" description="Disordered" evidence="2">
    <location>
        <begin position="699"/>
        <end position="733"/>
    </location>
</feature>
<sequence>MAESPVTYLLEGLFPNLFRYLTGRPRCTAKEPPQITSPTGAQTVAFSHDGSAEEQKNTKESSIEAAVEKASPAEQRVARQFISPHPSVDFEEVPVICGIESACVVAEDVVDQEAASTSLEPSEDDTEPLSSEGNIGKPAQATPMSQRARKVEAKSSSDRGRVDTSTDTKRLELSAELDFDSRKRLNRHSLPTFPLSHSRNVSTSSDETLVWSSNDPSSTPSPVTSPFGRVLQDAAKEIIRQKQADKVHELEEVIEGLQSSLAERTERAEELEADLKLCEGHRELNLNTALRLYQDPGALVLVEHRNMIDQIGQLKSEVLDRDSQIQFRDQLIEALRLDLSLYANQEQWVFLRQSYFALQQQYGRMPEDFRQLELKYQDLEDRHIEVINNFKRLEGDHTELKALHDQIEHERHLLEVDAKDIKQSLAETEARMWALEVNRDQVMEQKAKSERKARANEQFLAGLAARMFKRTIFMARVLEQMDVDPIDDEQATLCQLAYEHLGLDAAEVSRSFQETGTIGELEVEEARDESGTPETQAGHTSSSMSASRSKIHETTVHLTGANETPKLAAADGIDVPESPASFEARRRREIAAAEEKILGPLGLGFEDGSPTLKTKPIPASSKPSKTLKMIDQFPMSPDTPNKTLGGFFKSGPDVLDQVTPIRTGGTRGIARDQWKIAGDDLQEFTEVFRGPRVQPVDIVSPDFRMKGPAAGRRLEEEKFSQDPGKSELLVTNEDSVYDKGLVEERRVSSDLKIAEDSTELTADDGEADGSKDERGDEDNADSSAAILKEFTVPQGHEDGFDGDIKTRNQIFTNGSIQADGKSSNIWKETSFGVGKQEGSFSEYQDPSTAPPTTTLTTESIVNFAKSKAVQTPLEEGSPVFQDLIVANEAASEERNAVPSLPKEAFHAPQFQDFNFGSSGGGVPFSFTGSQDLSLALPEPTPEPASTGLFNFHSESSAQPPTKGSPPRQFTQDFNFSDNNSAVPFTATSKTPSPPPSAIHRTPIAP</sequence>
<dbReference type="OrthoDB" id="2441647at2759"/>
<reference evidence="3" key="1">
    <citation type="submission" date="2021-03" db="EMBL/GenBank/DDBJ databases">
        <authorList>
            <person name="Tagirdzhanova G."/>
        </authorList>
    </citation>
    <scope>NUCLEOTIDE SEQUENCE</scope>
</reference>
<feature type="region of interest" description="Disordered" evidence="2">
    <location>
        <begin position="189"/>
        <end position="226"/>
    </location>
</feature>
<feature type="compositionally biased region" description="Low complexity" evidence="2">
    <location>
        <begin position="212"/>
        <end position="226"/>
    </location>
</feature>
<feature type="compositionally biased region" description="Polar residues" evidence="2">
    <location>
        <begin position="532"/>
        <end position="548"/>
    </location>
</feature>
<feature type="region of interest" description="Disordered" evidence="2">
    <location>
        <begin position="748"/>
        <end position="782"/>
    </location>
</feature>
<comment type="caution">
    <text evidence="3">The sequence shown here is derived from an EMBL/GenBank/DDBJ whole genome shotgun (WGS) entry which is preliminary data.</text>
</comment>
<name>A0A8H3I8N8_9LECA</name>
<keyword evidence="4" id="KW-1185">Reference proteome</keyword>
<dbReference type="Proteomes" id="UP000664534">
    <property type="component" value="Unassembled WGS sequence"/>
</dbReference>
<feature type="compositionally biased region" description="Polar residues" evidence="2">
    <location>
        <begin position="952"/>
        <end position="982"/>
    </location>
</feature>
<evidence type="ECO:0000313" key="4">
    <source>
        <dbReference type="Proteomes" id="UP000664534"/>
    </source>
</evidence>
<organism evidence="3 4">
    <name type="scientific">Imshaugia aleurites</name>
    <dbReference type="NCBI Taxonomy" id="172621"/>
    <lineage>
        <taxon>Eukaryota</taxon>
        <taxon>Fungi</taxon>
        <taxon>Dikarya</taxon>
        <taxon>Ascomycota</taxon>
        <taxon>Pezizomycotina</taxon>
        <taxon>Lecanoromycetes</taxon>
        <taxon>OSLEUM clade</taxon>
        <taxon>Lecanoromycetidae</taxon>
        <taxon>Lecanorales</taxon>
        <taxon>Lecanorineae</taxon>
        <taxon>Parmeliaceae</taxon>
        <taxon>Imshaugia</taxon>
    </lineage>
</organism>
<feature type="compositionally biased region" description="Acidic residues" evidence="2">
    <location>
        <begin position="756"/>
        <end position="767"/>
    </location>
</feature>
<accession>A0A8H3I8N8</accession>
<feature type="compositionally biased region" description="Basic and acidic residues" evidence="2">
    <location>
        <begin position="149"/>
        <end position="168"/>
    </location>
</feature>
<proteinExistence type="predicted"/>
<feature type="compositionally biased region" description="Polar residues" evidence="2">
    <location>
        <begin position="195"/>
        <end position="211"/>
    </location>
</feature>
<dbReference type="AlphaFoldDB" id="A0A8H3I8N8"/>
<protein>
    <submittedName>
        <fullName evidence="3">Uncharacterized protein</fullName>
    </submittedName>
</protein>
<gene>
    <name evidence="3" type="ORF">IMSHALPRED_000033</name>
</gene>
<feature type="region of interest" description="Disordered" evidence="2">
    <location>
        <begin position="933"/>
        <end position="1005"/>
    </location>
</feature>
<feature type="coiled-coil region" evidence="1">
    <location>
        <begin position="240"/>
        <end position="274"/>
    </location>
</feature>
<keyword evidence="1" id="KW-0175">Coiled coil</keyword>
<feature type="coiled-coil region" evidence="1">
    <location>
        <begin position="369"/>
        <end position="445"/>
    </location>
</feature>